<reference evidence="2 3" key="1">
    <citation type="submission" date="2020-09" db="EMBL/GenBank/DDBJ databases">
        <authorList>
            <person name="Kim M.K."/>
        </authorList>
    </citation>
    <scope>NUCLEOTIDE SEQUENCE [LARGE SCALE GENOMIC DNA]</scope>
    <source>
        <strain evidence="2 3">BT646</strain>
    </source>
</reference>
<evidence type="ECO:0000313" key="3">
    <source>
        <dbReference type="Proteomes" id="UP000642468"/>
    </source>
</evidence>
<accession>A0ABR8JLA4</accession>
<dbReference type="Proteomes" id="UP000642468">
    <property type="component" value="Unassembled WGS sequence"/>
</dbReference>
<keyword evidence="1" id="KW-0472">Membrane</keyword>
<sequence>MAISEDKLRIYDRVLATFSSLALLIGGFWTVWEVIETKDKENYLAEQKVSIEKFNEKKSIYYELCEAESEIAACNTYDEVVMAQKHFRKLFFGKAHMISYLDAEVNNQKIDFRDSLDNYLFNKPKIDPIDYFGGSVLALSDICNKKLNVDSLYKSYDSRKIVQLTLIK</sequence>
<keyword evidence="1" id="KW-1133">Transmembrane helix</keyword>
<evidence type="ECO:0000256" key="1">
    <source>
        <dbReference type="SAM" id="Phobius"/>
    </source>
</evidence>
<evidence type="ECO:0000313" key="2">
    <source>
        <dbReference type="EMBL" id="MBD2716503.1"/>
    </source>
</evidence>
<comment type="caution">
    <text evidence="2">The sequence shown here is derived from an EMBL/GenBank/DDBJ whole genome shotgun (WGS) entry which is preliminary data.</text>
</comment>
<dbReference type="EMBL" id="JACWZZ010000003">
    <property type="protein sequence ID" value="MBD2716503.1"/>
    <property type="molecule type" value="Genomic_DNA"/>
</dbReference>
<proteinExistence type="predicted"/>
<keyword evidence="3" id="KW-1185">Reference proteome</keyword>
<protein>
    <submittedName>
        <fullName evidence="2">Uncharacterized protein</fullName>
    </submittedName>
</protein>
<feature type="transmembrane region" description="Helical" evidence="1">
    <location>
        <begin position="12"/>
        <end position="32"/>
    </location>
</feature>
<dbReference type="RefSeq" id="WP_190785454.1">
    <property type="nucleotide sequence ID" value="NZ_JACWZZ010000003.1"/>
</dbReference>
<gene>
    <name evidence="2" type="ORF">IC231_15770</name>
</gene>
<keyword evidence="1" id="KW-0812">Transmembrane</keyword>
<name>A0ABR8JLA4_9BACT</name>
<organism evidence="2 3">
    <name type="scientific">Hymenobacter duratus</name>
    <dbReference type="NCBI Taxonomy" id="2771356"/>
    <lineage>
        <taxon>Bacteria</taxon>
        <taxon>Pseudomonadati</taxon>
        <taxon>Bacteroidota</taxon>
        <taxon>Cytophagia</taxon>
        <taxon>Cytophagales</taxon>
        <taxon>Hymenobacteraceae</taxon>
        <taxon>Hymenobacter</taxon>
    </lineage>
</organism>